<evidence type="ECO:0000256" key="1">
    <source>
        <dbReference type="SAM" id="MobiDB-lite"/>
    </source>
</evidence>
<dbReference type="InterPro" id="IPR012882">
    <property type="entry name" value="Fmp46"/>
</dbReference>
<dbReference type="InterPro" id="IPR036249">
    <property type="entry name" value="Thioredoxin-like_sf"/>
</dbReference>
<organism evidence="2 3">
    <name type="scientific">Mycena metata</name>
    <dbReference type="NCBI Taxonomy" id="1033252"/>
    <lineage>
        <taxon>Eukaryota</taxon>
        <taxon>Fungi</taxon>
        <taxon>Dikarya</taxon>
        <taxon>Basidiomycota</taxon>
        <taxon>Agaricomycotina</taxon>
        <taxon>Agaricomycetes</taxon>
        <taxon>Agaricomycetidae</taxon>
        <taxon>Agaricales</taxon>
        <taxon>Marasmiineae</taxon>
        <taxon>Mycenaceae</taxon>
        <taxon>Mycena</taxon>
    </lineage>
</organism>
<accession>A0AAD7IRC3</accession>
<dbReference type="SUPFAM" id="SSF52833">
    <property type="entry name" value="Thioredoxin-like"/>
    <property type="match status" value="1"/>
</dbReference>
<keyword evidence="3" id="KW-1185">Reference proteome</keyword>
<feature type="compositionally biased region" description="Basic and acidic residues" evidence="1">
    <location>
        <begin position="75"/>
        <end position="87"/>
    </location>
</feature>
<dbReference type="AlphaFoldDB" id="A0AAD7IRC3"/>
<dbReference type="EMBL" id="JARKIB010000072">
    <property type="protein sequence ID" value="KAJ7748637.1"/>
    <property type="molecule type" value="Genomic_DNA"/>
</dbReference>
<feature type="region of interest" description="Disordered" evidence="1">
    <location>
        <begin position="308"/>
        <end position="334"/>
    </location>
</feature>
<proteinExistence type="predicted"/>
<dbReference type="GO" id="GO:0005739">
    <property type="term" value="C:mitochondrion"/>
    <property type="evidence" value="ECO:0007669"/>
    <property type="project" value="InterPro"/>
</dbReference>
<evidence type="ECO:0000313" key="2">
    <source>
        <dbReference type="EMBL" id="KAJ7748637.1"/>
    </source>
</evidence>
<comment type="caution">
    <text evidence="2">The sequence shown here is derived from an EMBL/GenBank/DDBJ whole genome shotgun (WGS) entry which is preliminary data.</text>
</comment>
<feature type="compositionally biased region" description="Basic and acidic residues" evidence="1">
    <location>
        <begin position="96"/>
        <end position="108"/>
    </location>
</feature>
<feature type="compositionally biased region" description="Basic and acidic residues" evidence="1">
    <location>
        <begin position="117"/>
        <end position="129"/>
    </location>
</feature>
<reference evidence="2" key="1">
    <citation type="submission" date="2023-03" db="EMBL/GenBank/DDBJ databases">
        <title>Massive genome expansion in bonnet fungi (Mycena s.s.) driven by repeated elements and novel gene families across ecological guilds.</title>
        <authorList>
            <consortium name="Lawrence Berkeley National Laboratory"/>
            <person name="Harder C.B."/>
            <person name="Miyauchi S."/>
            <person name="Viragh M."/>
            <person name="Kuo A."/>
            <person name="Thoen E."/>
            <person name="Andreopoulos B."/>
            <person name="Lu D."/>
            <person name="Skrede I."/>
            <person name="Drula E."/>
            <person name="Henrissat B."/>
            <person name="Morin E."/>
            <person name="Kohler A."/>
            <person name="Barry K."/>
            <person name="LaButti K."/>
            <person name="Morin E."/>
            <person name="Salamov A."/>
            <person name="Lipzen A."/>
            <person name="Mereny Z."/>
            <person name="Hegedus B."/>
            <person name="Baldrian P."/>
            <person name="Stursova M."/>
            <person name="Weitz H."/>
            <person name="Taylor A."/>
            <person name="Grigoriev I.V."/>
            <person name="Nagy L.G."/>
            <person name="Martin F."/>
            <person name="Kauserud H."/>
        </authorList>
    </citation>
    <scope>NUCLEOTIDE SEQUENCE</scope>
    <source>
        <strain evidence="2">CBHHK182m</strain>
    </source>
</reference>
<name>A0AAD7IRC3_9AGAR</name>
<dbReference type="GO" id="GO:0016491">
    <property type="term" value="F:oxidoreductase activity"/>
    <property type="evidence" value="ECO:0007669"/>
    <property type="project" value="InterPro"/>
</dbReference>
<feature type="region of interest" description="Disordered" evidence="1">
    <location>
        <begin position="24"/>
        <end position="155"/>
    </location>
</feature>
<protein>
    <submittedName>
        <fullName evidence="2">Uncharacterized protein</fullName>
    </submittedName>
</protein>
<gene>
    <name evidence="2" type="ORF">B0H16DRAFT_901774</name>
</gene>
<evidence type="ECO:0000313" key="3">
    <source>
        <dbReference type="Proteomes" id="UP001215598"/>
    </source>
</evidence>
<sequence>MFRFCVLGRITRHAVAQVRPTVAPFPSYSSFTASRPVRREERDRYSFGLSKPGVQREESDEESDRSSFGLSRPGARREERGESDRYSSSKPSRPGVRREERGESDRYSSSKPSRPGVRREGRDESDRYSSSKPSIPGVRREERDPSRPLPKLPPKEMTDELWAEIEPTTLHVFHNPADPTSVDTTERIQAAVHMFPRPPTKAPKFQSKNAIRGPLKLDVIVHERAPTAEEFRLILFLHESATGFSSFINPKAVDKLRAYPTNAEALAKLVERQPDLLIWPVVVDWEHDQVSVGIQCTPILKKAAERRRKVLQPDEPVEPERPDPQAKEWMNLYD</sequence>
<dbReference type="Pfam" id="PF07955">
    <property type="entry name" value="DUF1687"/>
    <property type="match status" value="1"/>
</dbReference>
<dbReference type="Proteomes" id="UP001215598">
    <property type="component" value="Unassembled WGS sequence"/>
</dbReference>